<dbReference type="Proteomes" id="UP000001929">
    <property type="component" value="Chromosome"/>
</dbReference>
<organism evidence="2 3">
    <name type="scientific">Rhodospirillum rubrum (strain ATCC 11170 / ATH 1.1.1 / DSM 467 / LMG 4362 / NCIMB 8255 / S1)</name>
    <dbReference type="NCBI Taxonomy" id="269796"/>
    <lineage>
        <taxon>Bacteria</taxon>
        <taxon>Pseudomonadati</taxon>
        <taxon>Pseudomonadota</taxon>
        <taxon>Alphaproteobacteria</taxon>
        <taxon>Rhodospirillales</taxon>
        <taxon>Rhodospirillaceae</taxon>
        <taxon>Rhodospirillum</taxon>
    </lineage>
</organism>
<dbReference type="PhylomeDB" id="Q2RR92"/>
<feature type="domain" description="Methyltransferase type 11" evidence="1">
    <location>
        <begin position="23"/>
        <end position="119"/>
    </location>
</feature>
<dbReference type="HOGENOM" id="CLU_074551_0_0_5"/>
<gene>
    <name evidence="2" type="ordered locus">Rru_A2553</name>
</gene>
<dbReference type="RefSeq" id="WP_011390306.1">
    <property type="nucleotide sequence ID" value="NC_007643.1"/>
</dbReference>
<dbReference type="AlphaFoldDB" id="Q2RR92"/>
<dbReference type="EnsemblBacteria" id="ABC23353">
    <property type="protein sequence ID" value="ABC23353"/>
    <property type="gene ID" value="Rru_A2553"/>
</dbReference>
<keyword evidence="3" id="KW-1185">Reference proteome</keyword>
<dbReference type="PATRIC" id="fig|269796.9.peg.2660"/>
<dbReference type="InterPro" id="IPR013216">
    <property type="entry name" value="Methyltransf_11"/>
</dbReference>
<keyword evidence="2" id="KW-0808">Transferase</keyword>
<evidence type="ECO:0000313" key="2">
    <source>
        <dbReference type="EMBL" id="ABC23353.1"/>
    </source>
</evidence>
<dbReference type="SUPFAM" id="SSF53335">
    <property type="entry name" value="S-adenosyl-L-methionine-dependent methyltransferases"/>
    <property type="match status" value="1"/>
</dbReference>
<evidence type="ECO:0000259" key="1">
    <source>
        <dbReference type="Pfam" id="PF08241"/>
    </source>
</evidence>
<dbReference type="Gene3D" id="3.40.50.150">
    <property type="entry name" value="Vaccinia Virus protein VP39"/>
    <property type="match status" value="1"/>
</dbReference>
<dbReference type="GO" id="GO:0032259">
    <property type="term" value="P:methylation"/>
    <property type="evidence" value="ECO:0007669"/>
    <property type="project" value="UniProtKB-KW"/>
</dbReference>
<dbReference type="STRING" id="269796.Rru_A2553"/>
<reference evidence="2 3" key="1">
    <citation type="journal article" date="2011" name="Stand. Genomic Sci.">
        <title>Complete genome sequence of Rhodospirillum rubrum type strain (S1).</title>
        <authorList>
            <person name="Munk A.C."/>
            <person name="Copeland A."/>
            <person name="Lucas S."/>
            <person name="Lapidus A."/>
            <person name="Del Rio T.G."/>
            <person name="Barry K."/>
            <person name="Detter J.C."/>
            <person name="Hammon N."/>
            <person name="Israni S."/>
            <person name="Pitluck S."/>
            <person name="Brettin T."/>
            <person name="Bruce D."/>
            <person name="Han C."/>
            <person name="Tapia R."/>
            <person name="Gilna P."/>
            <person name="Schmutz J."/>
            <person name="Larimer F."/>
            <person name="Land M."/>
            <person name="Kyrpides N.C."/>
            <person name="Mavromatis K."/>
            <person name="Richardson P."/>
            <person name="Rohde M."/>
            <person name="Goker M."/>
            <person name="Klenk H.P."/>
            <person name="Zhang Y."/>
            <person name="Roberts G.P."/>
            <person name="Reslewic S."/>
            <person name="Schwartz D.C."/>
        </authorList>
    </citation>
    <scope>NUCLEOTIDE SEQUENCE [LARGE SCALE GENOMIC DNA]</scope>
    <source>
        <strain evidence="3">ATCC 11170 / ATH 1.1.1 / DSM 467 / LMG 4362 / NCIMB 8255 / S1</strain>
    </source>
</reference>
<dbReference type="eggNOG" id="COG2226">
    <property type="taxonomic scope" value="Bacteria"/>
</dbReference>
<proteinExistence type="predicted"/>
<dbReference type="CDD" id="cd02440">
    <property type="entry name" value="AdoMet_MTases"/>
    <property type="match status" value="1"/>
</dbReference>
<protein>
    <submittedName>
        <fullName evidence="2">Methylase involved in ubiquinone/menaquinone biosynthesis-like</fullName>
    </submittedName>
</protein>
<keyword evidence="2" id="KW-0489">Methyltransferase</keyword>
<keyword evidence="2" id="KW-0830">Ubiquinone</keyword>
<dbReference type="Pfam" id="PF08241">
    <property type="entry name" value="Methyltransf_11"/>
    <property type="match status" value="1"/>
</dbReference>
<accession>Q2RR92</accession>
<sequence>MTKPRGNTEVLLEALPPAGRALVDVGCGDGALARVLAAKGARSVLGFDVADRQLALALAAPTVAGVAYVKAGAQAMPLAEASVDGVIFFNSLHHIPQPLMARALGEAARVIRPGGLIYVAEPIAEGPNFEMLRPLDDETQVRAQAQACLDGAEDLGLRRLRSFAYRTRIRRASFDEIRLRFTAIHSDRDQAFAAVEPALRLSFERLGVEDGTGGRVFDQPMRAALFTRP</sequence>
<dbReference type="PANTHER" id="PTHR43591">
    <property type="entry name" value="METHYLTRANSFERASE"/>
    <property type="match status" value="1"/>
</dbReference>
<evidence type="ECO:0000313" key="3">
    <source>
        <dbReference type="Proteomes" id="UP000001929"/>
    </source>
</evidence>
<dbReference type="KEGG" id="rru:Rru_A2553"/>
<dbReference type="GO" id="GO:0008757">
    <property type="term" value="F:S-adenosylmethionine-dependent methyltransferase activity"/>
    <property type="evidence" value="ECO:0007669"/>
    <property type="project" value="InterPro"/>
</dbReference>
<dbReference type="EMBL" id="CP000230">
    <property type="protein sequence ID" value="ABC23353.1"/>
    <property type="molecule type" value="Genomic_DNA"/>
</dbReference>
<dbReference type="InterPro" id="IPR029063">
    <property type="entry name" value="SAM-dependent_MTases_sf"/>
</dbReference>
<name>Q2RR92_RHORT</name>